<keyword evidence="1" id="KW-0812">Transmembrane</keyword>
<dbReference type="InterPro" id="IPR002859">
    <property type="entry name" value="PKD/REJ-like"/>
</dbReference>
<reference evidence="4" key="1">
    <citation type="submission" date="2021-02" db="EMBL/GenBank/DDBJ databases">
        <authorList>
            <person name="Nowell W R."/>
        </authorList>
    </citation>
    <scope>NUCLEOTIDE SEQUENCE</scope>
</reference>
<comment type="caution">
    <text evidence="4">The sequence shown here is derived from an EMBL/GenBank/DDBJ whole genome shotgun (WGS) entry which is preliminary data.</text>
</comment>
<dbReference type="Proteomes" id="UP000663829">
    <property type="component" value="Unassembled WGS sequence"/>
</dbReference>
<dbReference type="EMBL" id="CAJOBC010101385">
    <property type="protein sequence ID" value="CAF4473399.1"/>
    <property type="molecule type" value="Genomic_DNA"/>
</dbReference>
<evidence type="ECO:0000259" key="2">
    <source>
        <dbReference type="Pfam" id="PF02010"/>
    </source>
</evidence>
<dbReference type="EMBL" id="CAJNOQ010035054">
    <property type="protein sequence ID" value="CAF1597801.1"/>
    <property type="molecule type" value="Genomic_DNA"/>
</dbReference>
<dbReference type="EMBL" id="CAJOBA010035920">
    <property type="protein sequence ID" value="CAF4013406.1"/>
    <property type="molecule type" value="Genomic_DNA"/>
</dbReference>
<protein>
    <recommendedName>
        <fullName evidence="2">PKD/REJ-like domain-containing protein</fullName>
    </recommendedName>
</protein>
<accession>A0A816AND7</accession>
<evidence type="ECO:0000313" key="6">
    <source>
        <dbReference type="EMBL" id="CAF4473399.1"/>
    </source>
</evidence>
<sequence length="188" mass="20574">MSQSTITVATTLTITTATTTVILGCTLLLITFNQNAALVASASNIQRRQAYSIIVTVPFNYPISSLENSKPWEVSTCTSSSTCNSQLSNSLLSRLLTQISSKIYLPALLLPYDLYEFKFTVSMLPNDPQSSSKTYVRVIPTSVIVQPLKWGTSMIVHQQSEGLKLEPGLWSTDPDSDSFIPDVGLVNF</sequence>
<dbReference type="EMBL" id="CAJNOK010014385">
    <property type="protein sequence ID" value="CAF1203689.1"/>
    <property type="molecule type" value="Genomic_DNA"/>
</dbReference>
<gene>
    <name evidence="4" type="ORF">GPM918_LOCUS42217</name>
    <name evidence="3" type="ORF">OVA965_LOCUS24111</name>
    <name evidence="6" type="ORF">SRO942_LOCUS43415</name>
    <name evidence="5" type="ORF">TMI583_LOCUS24833</name>
</gene>
<keyword evidence="1" id="KW-1133">Transmembrane helix</keyword>
<evidence type="ECO:0000256" key="1">
    <source>
        <dbReference type="SAM" id="Phobius"/>
    </source>
</evidence>
<dbReference type="AlphaFoldDB" id="A0A816AND7"/>
<keyword evidence="1" id="KW-0472">Membrane</keyword>
<organism evidence="4 7">
    <name type="scientific">Didymodactylos carnosus</name>
    <dbReference type="NCBI Taxonomy" id="1234261"/>
    <lineage>
        <taxon>Eukaryota</taxon>
        <taxon>Metazoa</taxon>
        <taxon>Spiralia</taxon>
        <taxon>Gnathifera</taxon>
        <taxon>Rotifera</taxon>
        <taxon>Eurotatoria</taxon>
        <taxon>Bdelloidea</taxon>
        <taxon>Philodinida</taxon>
        <taxon>Philodinidae</taxon>
        <taxon>Didymodactylos</taxon>
    </lineage>
</organism>
<dbReference type="Pfam" id="PF02010">
    <property type="entry name" value="REJ"/>
    <property type="match status" value="1"/>
</dbReference>
<keyword evidence="7" id="KW-1185">Reference proteome</keyword>
<evidence type="ECO:0000313" key="4">
    <source>
        <dbReference type="EMBL" id="CAF1597801.1"/>
    </source>
</evidence>
<dbReference type="Proteomes" id="UP000677228">
    <property type="component" value="Unassembled WGS sequence"/>
</dbReference>
<name>A0A816AND7_9BILA</name>
<dbReference type="Proteomes" id="UP000682733">
    <property type="component" value="Unassembled WGS sequence"/>
</dbReference>
<evidence type="ECO:0000313" key="5">
    <source>
        <dbReference type="EMBL" id="CAF4013406.1"/>
    </source>
</evidence>
<proteinExistence type="predicted"/>
<feature type="domain" description="PKD/REJ-like" evidence="2">
    <location>
        <begin position="72"/>
        <end position="178"/>
    </location>
</feature>
<dbReference type="Proteomes" id="UP000681722">
    <property type="component" value="Unassembled WGS sequence"/>
</dbReference>
<evidence type="ECO:0000313" key="7">
    <source>
        <dbReference type="Proteomes" id="UP000663829"/>
    </source>
</evidence>
<feature type="transmembrane region" description="Helical" evidence="1">
    <location>
        <begin position="6"/>
        <end position="30"/>
    </location>
</feature>
<evidence type="ECO:0000313" key="3">
    <source>
        <dbReference type="EMBL" id="CAF1203689.1"/>
    </source>
</evidence>